<sequence>MTSRHWMIDAIRYLVDNGIKWREMLCDFPPWPRVYAFFARWRDGGLVAELHDRLRGAVRDAEGRDQDPSAAVVDSQSVKADATVALISRGFDAGKKINGRKRHVLTDTLGLLLAVLVTPASTTDRDAARILLPAAKDRFERLARVWADGGYTGHLIDWSATQLGVVLDVVRRSDDTRGFRVLPRRWVVERSFAWCLRSRRLVRDYERRTDTSEAVILWSMAMLMSRRLAARHQVPAPTAAA</sequence>
<dbReference type="Pfam" id="PF13340">
    <property type="entry name" value="DUF4096"/>
    <property type="match status" value="1"/>
</dbReference>
<feature type="domain" description="Transposase IS4-like" evidence="1">
    <location>
        <begin position="66"/>
        <end position="223"/>
    </location>
</feature>
<reference evidence="3" key="1">
    <citation type="submission" date="2022-10" db="EMBL/GenBank/DDBJ databases">
        <title>Cytochrome P450 Catalyzes Benzene Ring Formation in the Biosynthesis of Trialkyl-Substituted Aromatic Polyketides.</title>
        <authorList>
            <person name="Zhao E."/>
            <person name="Ge H."/>
        </authorList>
    </citation>
    <scope>NUCLEOTIDE SEQUENCE</scope>
    <source>
        <strain evidence="3">NA0869</strain>
    </source>
</reference>
<evidence type="ECO:0000313" key="3">
    <source>
        <dbReference type="EMBL" id="UYQ66329.1"/>
    </source>
</evidence>
<dbReference type="NCBIfam" id="NF033580">
    <property type="entry name" value="transpos_IS5_3"/>
    <property type="match status" value="1"/>
</dbReference>
<keyword evidence="4" id="KW-1185">Reference proteome</keyword>
<dbReference type="InterPro" id="IPR025161">
    <property type="entry name" value="IS402-like_dom"/>
</dbReference>
<evidence type="ECO:0000259" key="1">
    <source>
        <dbReference type="Pfam" id="PF01609"/>
    </source>
</evidence>
<protein>
    <submittedName>
        <fullName evidence="3">IS5 family transposase</fullName>
    </submittedName>
</protein>
<name>A0ABY6IH32_STRPE</name>
<dbReference type="EMBL" id="CP107567">
    <property type="protein sequence ID" value="UYQ66329.1"/>
    <property type="molecule type" value="Genomic_DNA"/>
</dbReference>
<dbReference type="PANTHER" id="PTHR30007:SF0">
    <property type="entry name" value="TRANSPOSASE"/>
    <property type="match status" value="1"/>
</dbReference>
<dbReference type="Pfam" id="PF01609">
    <property type="entry name" value="DDE_Tnp_1"/>
    <property type="match status" value="1"/>
</dbReference>
<feature type="domain" description="Insertion element IS402-like" evidence="2">
    <location>
        <begin position="5"/>
        <end position="51"/>
    </location>
</feature>
<evidence type="ECO:0000259" key="2">
    <source>
        <dbReference type="Pfam" id="PF13340"/>
    </source>
</evidence>
<gene>
    <name evidence="3" type="ORF">OGH68_36050</name>
</gene>
<dbReference type="Proteomes" id="UP001163878">
    <property type="component" value="Chromosome"/>
</dbReference>
<accession>A0ABY6IH32</accession>
<organism evidence="3 4">
    <name type="scientific">Streptomyces peucetius</name>
    <dbReference type="NCBI Taxonomy" id="1950"/>
    <lineage>
        <taxon>Bacteria</taxon>
        <taxon>Bacillati</taxon>
        <taxon>Actinomycetota</taxon>
        <taxon>Actinomycetes</taxon>
        <taxon>Kitasatosporales</taxon>
        <taxon>Streptomycetaceae</taxon>
        <taxon>Streptomyces</taxon>
    </lineage>
</organism>
<evidence type="ECO:0000313" key="4">
    <source>
        <dbReference type="Proteomes" id="UP001163878"/>
    </source>
</evidence>
<dbReference type="RefSeq" id="WP_264249823.1">
    <property type="nucleotide sequence ID" value="NZ_CP107567.1"/>
</dbReference>
<dbReference type="PANTHER" id="PTHR30007">
    <property type="entry name" value="PHP DOMAIN PROTEIN"/>
    <property type="match status" value="1"/>
</dbReference>
<proteinExistence type="predicted"/>
<dbReference type="InterPro" id="IPR002559">
    <property type="entry name" value="Transposase_11"/>
</dbReference>